<feature type="compositionally biased region" description="Low complexity" evidence="1">
    <location>
        <begin position="25"/>
        <end position="87"/>
    </location>
</feature>
<organism evidence="2">
    <name type="scientific">Prasinoderma singulare</name>
    <dbReference type="NCBI Taxonomy" id="676789"/>
    <lineage>
        <taxon>Eukaryota</taxon>
        <taxon>Viridiplantae</taxon>
        <taxon>Prasinodermophyta</taxon>
        <taxon>Prasinodermophyceae</taxon>
        <taxon>Prasinodermales</taxon>
        <taxon>Prasinodermaceae</taxon>
        <taxon>Prasinoderma</taxon>
    </lineage>
</organism>
<accession>A0A7S3BSS5</accession>
<dbReference type="AlphaFoldDB" id="A0A7S3BSS5"/>
<name>A0A7S3BSS5_9VIRI</name>
<sequence length="99" mass="10612">MQPQMQQTQPQMPMYGGMQAQMQQGAVPASMMQRQMQMAPQGMMQQPGGMPMMQPQGQMQPQQQRARAPAACFNGGAAKPASASPATKKPDAFAGLGWS</sequence>
<gene>
    <name evidence="2" type="ORF">PSIN1315_LOCUS8937</name>
</gene>
<evidence type="ECO:0000256" key="1">
    <source>
        <dbReference type="SAM" id="MobiDB-lite"/>
    </source>
</evidence>
<protein>
    <submittedName>
        <fullName evidence="2">Uncharacterized protein</fullName>
    </submittedName>
</protein>
<reference evidence="2" key="1">
    <citation type="submission" date="2021-01" db="EMBL/GenBank/DDBJ databases">
        <authorList>
            <person name="Corre E."/>
            <person name="Pelletier E."/>
            <person name="Niang G."/>
            <person name="Scheremetjew M."/>
            <person name="Finn R."/>
            <person name="Kale V."/>
            <person name="Holt S."/>
            <person name="Cochrane G."/>
            <person name="Meng A."/>
            <person name="Brown T."/>
            <person name="Cohen L."/>
        </authorList>
    </citation>
    <scope>NUCLEOTIDE SEQUENCE</scope>
    <source>
        <strain evidence="2">RCC927</strain>
    </source>
</reference>
<evidence type="ECO:0000313" key="2">
    <source>
        <dbReference type="EMBL" id="CAE0142596.1"/>
    </source>
</evidence>
<dbReference type="EMBL" id="HBHY01013948">
    <property type="protein sequence ID" value="CAE0142596.1"/>
    <property type="molecule type" value="Transcribed_RNA"/>
</dbReference>
<feature type="region of interest" description="Disordered" evidence="1">
    <location>
        <begin position="25"/>
        <end position="99"/>
    </location>
</feature>
<proteinExistence type="predicted"/>